<evidence type="ECO:0000313" key="2">
    <source>
        <dbReference type="EMBL" id="CAG9318078.1"/>
    </source>
</evidence>
<dbReference type="EMBL" id="CAJZBQ010000020">
    <property type="protein sequence ID" value="CAG9318078.1"/>
    <property type="molecule type" value="Genomic_DNA"/>
</dbReference>
<name>A0AAU9IWN9_9CILI</name>
<keyword evidence="3" id="KW-1185">Reference proteome</keyword>
<dbReference type="Proteomes" id="UP001162131">
    <property type="component" value="Unassembled WGS sequence"/>
</dbReference>
<dbReference type="AlphaFoldDB" id="A0AAU9IWN9"/>
<evidence type="ECO:0000313" key="3">
    <source>
        <dbReference type="Proteomes" id="UP001162131"/>
    </source>
</evidence>
<comment type="caution">
    <text evidence="2">The sequence shown here is derived from an EMBL/GenBank/DDBJ whole genome shotgun (WGS) entry which is preliminary data.</text>
</comment>
<evidence type="ECO:0000256" key="1">
    <source>
        <dbReference type="SAM" id="MobiDB-lite"/>
    </source>
</evidence>
<sequence length="124" mass="14434">MHRHLSLPKLFESTPSFEEILDVKMKLRSSLHHQSSQLKTRRQRNPFALSLGSDELLDFRFAPSKSKRLPPLLPLQHKIRRKTSQQSTPRFGVRKETPNSSGFRLHRRNENAINIKGLLRNSSL</sequence>
<protein>
    <submittedName>
        <fullName evidence="2">Uncharacterized protein</fullName>
    </submittedName>
</protein>
<reference evidence="2" key="1">
    <citation type="submission" date="2021-09" db="EMBL/GenBank/DDBJ databases">
        <authorList>
            <consortium name="AG Swart"/>
            <person name="Singh M."/>
            <person name="Singh A."/>
            <person name="Seah K."/>
            <person name="Emmerich C."/>
        </authorList>
    </citation>
    <scope>NUCLEOTIDE SEQUENCE</scope>
    <source>
        <strain evidence="2">ATCC30299</strain>
    </source>
</reference>
<accession>A0AAU9IWN9</accession>
<organism evidence="2 3">
    <name type="scientific">Blepharisma stoltei</name>
    <dbReference type="NCBI Taxonomy" id="1481888"/>
    <lineage>
        <taxon>Eukaryota</taxon>
        <taxon>Sar</taxon>
        <taxon>Alveolata</taxon>
        <taxon>Ciliophora</taxon>
        <taxon>Postciliodesmatophora</taxon>
        <taxon>Heterotrichea</taxon>
        <taxon>Heterotrichida</taxon>
        <taxon>Blepharismidae</taxon>
        <taxon>Blepharisma</taxon>
    </lineage>
</organism>
<gene>
    <name evidence="2" type="ORF">BSTOLATCC_MIC20562</name>
</gene>
<feature type="region of interest" description="Disordered" evidence="1">
    <location>
        <begin position="80"/>
        <end position="103"/>
    </location>
</feature>
<proteinExistence type="predicted"/>